<accession>A0ACC0K4W0</accession>
<reference evidence="1 2" key="1">
    <citation type="journal article" date="2022" name="Genome Biol. Evol.">
        <title>The Spruce Budworm Genome: Reconstructing the Evolutionary History of Antifreeze Proteins.</title>
        <authorList>
            <person name="Beliveau C."/>
            <person name="Gagne P."/>
            <person name="Picq S."/>
            <person name="Vernygora O."/>
            <person name="Keeling C.I."/>
            <person name="Pinkney K."/>
            <person name="Doucet D."/>
            <person name="Wen F."/>
            <person name="Johnston J.S."/>
            <person name="Maaroufi H."/>
            <person name="Boyle B."/>
            <person name="Laroche J."/>
            <person name="Dewar K."/>
            <person name="Juretic N."/>
            <person name="Blackburn G."/>
            <person name="Nisole A."/>
            <person name="Brunet B."/>
            <person name="Brandao M."/>
            <person name="Lumley L."/>
            <person name="Duan J."/>
            <person name="Quan G."/>
            <person name="Lucarotti C.J."/>
            <person name="Roe A.D."/>
            <person name="Sperling F.A.H."/>
            <person name="Levesque R.C."/>
            <person name="Cusson M."/>
        </authorList>
    </citation>
    <scope>NUCLEOTIDE SEQUENCE [LARGE SCALE GENOMIC DNA]</scope>
    <source>
        <strain evidence="1">Glfc:IPQL:Cfum</strain>
    </source>
</reference>
<evidence type="ECO:0000313" key="2">
    <source>
        <dbReference type="Proteomes" id="UP001064048"/>
    </source>
</evidence>
<protein>
    <submittedName>
        <fullName evidence="1">Uncharacterized protein</fullName>
    </submittedName>
</protein>
<evidence type="ECO:0000313" key="1">
    <source>
        <dbReference type="EMBL" id="KAI8431464.1"/>
    </source>
</evidence>
<name>A0ACC0K4W0_CHOFU</name>
<keyword evidence="2" id="KW-1185">Reference proteome</keyword>
<dbReference type="EMBL" id="CM046130">
    <property type="protein sequence ID" value="KAI8431464.1"/>
    <property type="molecule type" value="Genomic_DNA"/>
</dbReference>
<sequence>MAALKTMFVLVLMAIILASAVAVRVGPCDQVCSRIDAEKDECCRAHGYRGYSSCDGGRMYCY</sequence>
<gene>
    <name evidence="1" type="ORF">MSG28_015982</name>
</gene>
<dbReference type="Proteomes" id="UP001064048">
    <property type="component" value="Chromosome 30"/>
</dbReference>
<proteinExistence type="predicted"/>
<comment type="caution">
    <text evidence="1">The sequence shown here is derived from an EMBL/GenBank/DDBJ whole genome shotgun (WGS) entry which is preliminary data.</text>
</comment>
<organism evidence="1 2">
    <name type="scientific">Choristoneura fumiferana</name>
    <name type="common">Spruce budworm moth</name>
    <name type="synonym">Archips fumiferana</name>
    <dbReference type="NCBI Taxonomy" id="7141"/>
    <lineage>
        <taxon>Eukaryota</taxon>
        <taxon>Metazoa</taxon>
        <taxon>Ecdysozoa</taxon>
        <taxon>Arthropoda</taxon>
        <taxon>Hexapoda</taxon>
        <taxon>Insecta</taxon>
        <taxon>Pterygota</taxon>
        <taxon>Neoptera</taxon>
        <taxon>Endopterygota</taxon>
        <taxon>Lepidoptera</taxon>
        <taxon>Glossata</taxon>
        <taxon>Ditrysia</taxon>
        <taxon>Tortricoidea</taxon>
        <taxon>Tortricidae</taxon>
        <taxon>Tortricinae</taxon>
        <taxon>Choristoneura</taxon>
    </lineage>
</organism>